<dbReference type="InterPro" id="IPR009875">
    <property type="entry name" value="PilZ_domain"/>
</dbReference>
<evidence type="ECO:0000259" key="1">
    <source>
        <dbReference type="Pfam" id="PF07238"/>
    </source>
</evidence>
<evidence type="ECO:0000313" key="2">
    <source>
        <dbReference type="EMBL" id="MBL1375950.1"/>
    </source>
</evidence>
<dbReference type="EMBL" id="JAERTZ010000002">
    <property type="protein sequence ID" value="MBL1375950.1"/>
    <property type="molecule type" value="Genomic_DNA"/>
</dbReference>
<organism evidence="2 3">
    <name type="scientific">Zobellella iuensis</name>
    <dbReference type="NCBI Taxonomy" id="2803811"/>
    <lineage>
        <taxon>Bacteria</taxon>
        <taxon>Pseudomonadati</taxon>
        <taxon>Pseudomonadota</taxon>
        <taxon>Gammaproteobacteria</taxon>
        <taxon>Aeromonadales</taxon>
        <taxon>Aeromonadaceae</taxon>
        <taxon>Zobellella</taxon>
    </lineage>
</organism>
<feature type="domain" description="PilZ" evidence="1">
    <location>
        <begin position="442"/>
        <end position="527"/>
    </location>
</feature>
<dbReference type="Pfam" id="PF07238">
    <property type="entry name" value="PilZ"/>
    <property type="match status" value="2"/>
</dbReference>
<reference evidence="3" key="1">
    <citation type="submission" date="2021-01" db="EMBL/GenBank/DDBJ databases">
        <title>Genome public.</title>
        <authorList>
            <person name="Liu C."/>
            <person name="Sun Q."/>
        </authorList>
    </citation>
    <scope>NUCLEOTIDE SEQUENCE [LARGE SCALE GENOMIC DNA]</scope>
    <source>
        <strain evidence="3">CGMCC 1.18722</strain>
    </source>
</reference>
<name>A0ABS1QM69_9GAMM</name>
<feature type="domain" description="PilZ" evidence="1">
    <location>
        <begin position="132"/>
        <end position="188"/>
    </location>
</feature>
<gene>
    <name evidence="2" type="ORF">JKV55_01210</name>
</gene>
<protein>
    <submittedName>
        <fullName evidence="2">PilZ domain-containing protein</fullName>
    </submittedName>
</protein>
<comment type="caution">
    <text evidence="2">The sequence shown here is derived from an EMBL/GenBank/DDBJ whole genome shotgun (WGS) entry which is preliminary data.</text>
</comment>
<proteinExistence type="predicted"/>
<sequence>MDLSPYKSLLNKLVPLSYHHDLEGLLENLLPEADGTTRFQLQAEVRRLTSPCLRVLDLRSLFPEQCRLVRHQGLDHMLPASLDTRFHKLLGSYNGEYTRGLYETLIAELAALRKLPSQFNPLPWHLPSMGTRRKESRLRFVTPILLHLPEGQLKANSLDISAGGLLAQLAEPRPLPEQVPVSLPELAHQPGLSCLANPKRYRLTQSQEDPSRLKMQRMEEDADWQQALQQFIDQSRPRYGLDAEDLYDTVLAQCWGNALLETSLSLSLFFDEQGELQEVLANRHGHKTLAQWRQQTAADLLSTLLSPERVLQMGQQPLQPLLLYSFRHQGQSQTFYFVADQHELEQRQAYSVFVNEGLRSGTLQSYYLTLRPLTFTDQAIEALDRQGLARLQRLKWHIWLTPMPPLLTPVSAEVKIQQLAPFIRNARVRTVNITPLGLQASKRQETRFKYQSGIELNIGGRTIQGQTEDLSNSGLKISLHHAERLDLPCLVSVSLTELGQRSRQWKLKNLPYRIVNQSGDGKILHLHIEGSQEAHSGYQFFSALLEQNQDKLRARPDTHHRPAWLTWLNRQALQQPPSPTFMLGRNDSGFYVQGAIACLAQQALMSFMSNEYQQAHFSRLVSRQLLQSLITALLRPDGKSHLTMEIWTAAAVDGSNKQWQLIDPDPDRRAFLLSPHHAGKLRVSLLVLNRLQLRQIDYFVPEWDSLTQAALHKTQLLEQQLAELAALCQVFDITDMVRWRQTLNGPAAAPAPLPGSAG</sequence>
<dbReference type="RefSeq" id="WP_202081919.1">
    <property type="nucleotide sequence ID" value="NZ_JAERTZ010000002.1"/>
</dbReference>
<keyword evidence="3" id="KW-1185">Reference proteome</keyword>
<evidence type="ECO:0000313" key="3">
    <source>
        <dbReference type="Proteomes" id="UP000638570"/>
    </source>
</evidence>
<dbReference type="Proteomes" id="UP000638570">
    <property type="component" value="Unassembled WGS sequence"/>
</dbReference>
<accession>A0ABS1QM69</accession>
<dbReference type="SUPFAM" id="SSF141371">
    <property type="entry name" value="PilZ domain-like"/>
    <property type="match status" value="2"/>
</dbReference>